<gene>
    <name evidence="2" type="ORF">NIES30_03635</name>
</gene>
<dbReference type="EMBL" id="MRCG01000001">
    <property type="protein sequence ID" value="OKH51164.1"/>
    <property type="molecule type" value="Genomic_DNA"/>
</dbReference>
<dbReference type="Gene3D" id="3.90.550.10">
    <property type="entry name" value="Spore Coat Polysaccharide Biosynthesis Protein SpsA, Chain A"/>
    <property type="match status" value="1"/>
</dbReference>
<dbReference type="InterPro" id="IPR029044">
    <property type="entry name" value="Nucleotide-diphossugar_trans"/>
</dbReference>
<dbReference type="AlphaFoldDB" id="A0A1U7JBK2"/>
<comment type="caution">
    <text evidence="2">The sequence shown here is derived from an EMBL/GenBank/DDBJ whole genome shotgun (WGS) entry which is preliminary data.</text>
</comment>
<accession>A0A1U7JBK2</accession>
<dbReference type="RefSeq" id="WP_073606971.1">
    <property type="nucleotide sequence ID" value="NZ_MRCG01000001.1"/>
</dbReference>
<dbReference type="InterPro" id="IPR050834">
    <property type="entry name" value="Glycosyltransf_2"/>
</dbReference>
<dbReference type="Pfam" id="PF00535">
    <property type="entry name" value="Glycos_transf_2"/>
    <property type="match status" value="1"/>
</dbReference>
<protein>
    <recommendedName>
        <fullName evidence="1">Glycosyltransferase 2-like domain-containing protein</fullName>
    </recommendedName>
</protein>
<dbReference type="PANTHER" id="PTHR43685">
    <property type="entry name" value="GLYCOSYLTRANSFERASE"/>
    <property type="match status" value="1"/>
</dbReference>
<organism evidence="2 3">
    <name type="scientific">Phormidium tenue NIES-30</name>
    <dbReference type="NCBI Taxonomy" id="549789"/>
    <lineage>
        <taxon>Bacteria</taxon>
        <taxon>Bacillati</taxon>
        <taxon>Cyanobacteriota</taxon>
        <taxon>Cyanophyceae</taxon>
        <taxon>Oscillatoriophycideae</taxon>
        <taxon>Oscillatoriales</taxon>
        <taxon>Oscillatoriaceae</taxon>
        <taxon>Phormidium</taxon>
    </lineage>
</organism>
<evidence type="ECO:0000313" key="3">
    <source>
        <dbReference type="Proteomes" id="UP000185557"/>
    </source>
</evidence>
<evidence type="ECO:0000313" key="2">
    <source>
        <dbReference type="EMBL" id="OKH51164.1"/>
    </source>
</evidence>
<evidence type="ECO:0000259" key="1">
    <source>
        <dbReference type="Pfam" id="PF00535"/>
    </source>
</evidence>
<feature type="domain" description="Glycosyltransferase 2-like" evidence="1">
    <location>
        <begin position="3"/>
        <end position="129"/>
    </location>
</feature>
<dbReference type="OrthoDB" id="9810303at2"/>
<reference evidence="2 3" key="1">
    <citation type="submission" date="2016-11" db="EMBL/GenBank/DDBJ databases">
        <title>Draft Genome Sequences of Nine Cyanobacterial Strains from Diverse Habitats.</title>
        <authorList>
            <person name="Zhu T."/>
            <person name="Hou S."/>
            <person name="Lu X."/>
            <person name="Hess W.R."/>
        </authorList>
    </citation>
    <scope>NUCLEOTIDE SEQUENCE [LARGE SCALE GENOMIC DNA]</scope>
    <source>
        <strain evidence="2 3">NIES-30</strain>
    </source>
</reference>
<keyword evidence="3" id="KW-1185">Reference proteome</keyword>
<name>A0A1U7JBK2_9CYAN</name>
<sequence>MLSVIIPAYNAATTIADQLDALSQQTFAGPWEIVVGDNGSTDGTLDVVRRYQQTMPHLKVVDASARRGAAHARNMACAQAQGDALLFCDADDAVAPGWLAAMATALEKYDLVCGRREMAQLNDRNEFSAALTSIEGTGKLYHPFRPFGSASNLAVKRVHHEAVGGFDGQFLALQDIDYCWRIQALGVTLHEVKDAVVNFRFRGDVRSNFRRLKKFGYYSARLYRKHWTDGFPKKMLFKCFLSLPLVPVKFVVRVRDRPSLFLWFLNLGWALGYWHSWFDMAKEAAVAQLSRGKADPELSVS</sequence>
<proteinExistence type="predicted"/>
<dbReference type="InterPro" id="IPR001173">
    <property type="entry name" value="Glyco_trans_2-like"/>
</dbReference>
<dbReference type="SUPFAM" id="SSF53448">
    <property type="entry name" value="Nucleotide-diphospho-sugar transferases"/>
    <property type="match status" value="1"/>
</dbReference>
<dbReference type="STRING" id="549789.NIES30_03635"/>
<dbReference type="PANTHER" id="PTHR43685:SF12">
    <property type="entry name" value="GLYCOSYL TRANSFERASE FAMILY 2"/>
    <property type="match status" value="1"/>
</dbReference>
<dbReference type="Proteomes" id="UP000185557">
    <property type="component" value="Unassembled WGS sequence"/>
</dbReference>